<reference evidence="1" key="1">
    <citation type="submission" date="2023-01" db="EMBL/GenBank/DDBJ databases">
        <authorList>
            <person name="Piombo E."/>
        </authorList>
    </citation>
    <scope>NUCLEOTIDE SEQUENCE</scope>
</reference>
<organism evidence="1 2">
    <name type="scientific">Clonostachys chloroleuca</name>
    <dbReference type="NCBI Taxonomy" id="1926264"/>
    <lineage>
        <taxon>Eukaryota</taxon>
        <taxon>Fungi</taxon>
        <taxon>Dikarya</taxon>
        <taxon>Ascomycota</taxon>
        <taxon>Pezizomycotina</taxon>
        <taxon>Sordariomycetes</taxon>
        <taxon>Hypocreomycetidae</taxon>
        <taxon>Hypocreales</taxon>
        <taxon>Bionectriaceae</taxon>
        <taxon>Clonostachys</taxon>
    </lineage>
</organism>
<dbReference type="PANTHER" id="PTHR45036:SF1">
    <property type="entry name" value="METHYLTRANSFERASE LIKE 7A"/>
    <property type="match status" value="1"/>
</dbReference>
<dbReference type="PANTHER" id="PTHR45036">
    <property type="entry name" value="METHYLTRANSFERASE LIKE 7B"/>
    <property type="match status" value="1"/>
</dbReference>
<dbReference type="AlphaFoldDB" id="A0AA35Q9Z1"/>
<accession>A0AA35Q9Z1</accession>
<evidence type="ECO:0000313" key="2">
    <source>
        <dbReference type="Proteomes" id="UP001160390"/>
    </source>
</evidence>
<dbReference type="Gene3D" id="3.40.50.150">
    <property type="entry name" value="Vaccinia Virus protein VP39"/>
    <property type="match status" value="1"/>
</dbReference>
<proteinExistence type="predicted"/>
<dbReference type="InterPro" id="IPR029063">
    <property type="entry name" value="SAM-dependent_MTases_sf"/>
</dbReference>
<evidence type="ECO:0000313" key="1">
    <source>
        <dbReference type="EMBL" id="CAI6097890.1"/>
    </source>
</evidence>
<comment type="caution">
    <text evidence="1">The sequence shown here is derived from an EMBL/GenBank/DDBJ whole genome shotgun (WGS) entry which is preliminary data.</text>
</comment>
<sequence>MTTTLETMQQLFSTLTHPWVFMAISASHIPLTIRTLIRNRDWRGLLVPSAFCDALFGHFWATAGPMVKAHAEVRVIPLLEGRVKDGEAHDHVVGLPVSGKVIEIGAGSGMWADVFCKINTSGNATNDTFRGEGASGVRKRMASSAITKIYGVEPNPESVRALRKRVKDIGLDDIYEVVPVGIESLSDPSAFGGEAIEPGSIDCIVSVLCLCSVADQKENIEALYKLLKPGGRWYVYEHVKVQRSGLMQTFLSLYQRFVNVPWSFFIGSCRLCNDTGKHLREAGSWSAIDLVKPASDPVYQLLPHVWGTLTKQ</sequence>
<dbReference type="Proteomes" id="UP001160390">
    <property type="component" value="Unassembled WGS sequence"/>
</dbReference>
<dbReference type="SUPFAM" id="SSF53335">
    <property type="entry name" value="S-adenosyl-L-methionine-dependent methyltransferases"/>
    <property type="match status" value="1"/>
</dbReference>
<dbReference type="Pfam" id="PF13489">
    <property type="entry name" value="Methyltransf_23"/>
    <property type="match status" value="1"/>
</dbReference>
<dbReference type="CDD" id="cd02440">
    <property type="entry name" value="AdoMet_MTases"/>
    <property type="match status" value="1"/>
</dbReference>
<gene>
    <name evidence="1" type="ORF">CCHLO57077_00005588</name>
</gene>
<name>A0AA35Q9Z1_9HYPO</name>
<protein>
    <submittedName>
        <fullName evidence="1">Uncharacterized protein</fullName>
    </submittedName>
</protein>
<dbReference type="InterPro" id="IPR052356">
    <property type="entry name" value="Thiol_S-MT"/>
</dbReference>
<keyword evidence="2" id="KW-1185">Reference proteome</keyword>
<dbReference type="EMBL" id="CABFNP030001297">
    <property type="protein sequence ID" value="CAI6097890.1"/>
    <property type="molecule type" value="Genomic_DNA"/>
</dbReference>